<dbReference type="InterPro" id="IPR001387">
    <property type="entry name" value="Cro/C1-type_HTH"/>
</dbReference>
<keyword evidence="3" id="KW-1185">Reference proteome</keyword>
<evidence type="ECO:0000313" key="2">
    <source>
        <dbReference type="EMBL" id="QGA66622.1"/>
    </source>
</evidence>
<evidence type="ECO:0000313" key="3">
    <source>
        <dbReference type="Proteomes" id="UP000348942"/>
    </source>
</evidence>
<protein>
    <submittedName>
        <fullName evidence="2">Helix-turn-helix domain-containing protein</fullName>
    </submittedName>
</protein>
<dbReference type="Proteomes" id="UP000348942">
    <property type="component" value="Chromosome 2"/>
</dbReference>
<dbReference type="RefSeq" id="WP_153448755.1">
    <property type="nucleotide sequence ID" value="NZ_CP045700.1"/>
</dbReference>
<feature type="domain" description="HTH cro/C1-type" evidence="1">
    <location>
        <begin position="4"/>
        <end position="63"/>
    </location>
</feature>
<dbReference type="Pfam" id="PF01381">
    <property type="entry name" value="HTH_3"/>
    <property type="match status" value="1"/>
</dbReference>
<evidence type="ECO:0000259" key="1">
    <source>
        <dbReference type="PROSITE" id="PS50943"/>
    </source>
</evidence>
<organism evidence="2 3">
    <name type="scientific">Vibrio algicola</name>
    <dbReference type="NCBI Taxonomy" id="2662262"/>
    <lineage>
        <taxon>Bacteria</taxon>
        <taxon>Pseudomonadati</taxon>
        <taxon>Pseudomonadota</taxon>
        <taxon>Gammaproteobacteria</taxon>
        <taxon>Vibrionales</taxon>
        <taxon>Vibrionaceae</taxon>
        <taxon>Vibrio</taxon>
    </lineage>
</organism>
<accession>A0A5Q0THH8</accession>
<dbReference type="EMBL" id="CP045700">
    <property type="protein sequence ID" value="QGA66622.1"/>
    <property type="molecule type" value="Genomic_DNA"/>
</dbReference>
<dbReference type="SMART" id="SM00530">
    <property type="entry name" value="HTH_XRE"/>
    <property type="match status" value="1"/>
</dbReference>
<name>A0A5Q0THH8_9VIBR</name>
<dbReference type="SUPFAM" id="SSF47413">
    <property type="entry name" value="lambda repressor-like DNA-binding domains"/>
    <property type="match status" value="1"/>
</dbReference>
<dbReference type="CDD" id="cd00093">
    <property type="entry name" value="HTH_XRE"/>
    <property type="match status" value="1"/>
</dbReference>
<proteinExistence type="predicted"/>
<gene>
    <name evidence="2" type="ORF">GFB47_14525</name>
</gene>
<dbReference type="InterPro" id="IPR010982">
    <property type="entry name" value="Lambda_DNA-bd_dom_sf"/>
</dbReference>
<dbReference type="AlphaFoldDB" id="A0A5Q0THH8"/>
<dbReference type="PROSITE" id="PS50943">
    <property type="entry name" value="HTH_CROC1"/>
    <property type="match status" value="1"/>
</dbReference>
<sequence length="70" mass="7681">MSKLKVIRGELGVTQKALAEKVGVSQSAINHYENGNRAVETSLGWRIVHALNSWGGEFTLNDVFPDPQSK</sequence>
<reference evidence="2 3" key="1">
    <citation type="submission" date="2019-10" db="EMBL/GenBank/DDBJ databases">
        <title>Vibrio sp. nov., isolated from Coralline algae surface.</title>
        <authorList>
            <person name="Geng Y."/>
            <person name="Zhang X."/>
        </authorList>
    </citation>
    <scope>NUCLEOTIDE SEQUENCE [LARGE SCALE GENOMIC DNA]</scope>
    <source>
        <strain evidence="2 3">SM1977</strain>
    </source>
</reference>
<dbReference type="GO" id="GO:0003677">
    <property type="term" value="F:DNA binding"/>
    <property type="evidence" value="ECO:0007669"/>
    <property type="project" value="InterPro"/>
</dbReference>
<dbReference type="Gene3D" id="1.10.260.40">
    <property type="entry name" value="lambda repressor-like DNA-binding domains"/>
    <property type="match status" value="1"/>
</dbReference>